<feature type="chain" id="PRO_5039465392" description="Telomeric repeat-binding factor 2" evidence="2">
    <location>
        <begin position="21"/>
        <end position="200"/>
    </location>
</feature>
<evidence type="ECO:0000256" key="1">
    <source>
        <dbReference type="SAM" id="MobiDB-lite"/>
    </source>
</evidence>
<organism evidence="3 4">
    <name type="scientific">Phocicoccus schoeneichii</name>
    <dbReference type="NCBI Taxonomy" id="1812261"/>
    <lineage>
        <taxon>Bacteria</taxon>
        <taxon>Bacillati</taxon>
        <taxon>Bacillota</taxon>
        <taxon>Bacilli</taxon>
        <taxon>Bacillales</taxon>
        <taxon>Salinicoccaceae</taxon>
        <taxon>Phocicoccus</taxon>
    </lineage>
</organism>
<reference evidence="3 4" key="1">
    <citation type="submission" date="2020-07" db="EMBL/GenBank/DDBJ databases">
        <authorList>
            <person name="Criscuolo A."/>
        </authorList>
    </citation>
    <scope>NUCLEOTIDE SEQUENCE [LARGE SCALE GENOMIC DNA]</scope>
    <source>
        <strain evidence="4">CIP 111030</strain>
    </source>
</reference>
<evidence type="ECO:0000313" key="4">
    <source>
        <dbReference type="Proteomes" id="UP000521032"/>
    </source>
</evidence>
<protein>
    <recommendedName>
        <fullName evidence="5">Telomeric repeat-binding factor 2</fullName>
    </recommendedName>
</protein>
<gene>
    <name evidence="3" type="ORF">JEOSCH030_00590</name>
</gene>
<name>A0A6V7R9B6_9BACL</name>
<evidence type="ECO:0000313" key="3">
    <source>
        <dbReference type="EMBL" id="CAD2073941.1"/>
    </source>
</evidence>
<dbReference type="EMBL" id="CAJEWE010000007">
    <property type="protein sequence ID" value="CAD2073941.1"/>
    <property type="molecule type" value="Genomic_DNA"/>
</dbReference>
<feature type="signal peptide" evidence="2">
    <location>
        <begin position="1"/>
        <end position="20"/>
    </location>
</feature>
<feature type="region of interest" description="Disordered" evidence="1">
    <location>
        <begin position="20"/>
        <end position="59"/>
    </location>
</feature>
<dbReference type="RefSeq" id="WP_186085874.1">
    <property type="nucleotide sequence ID" value="NZ_BMDB01000002.1"/>
</dbReference>
<sequence length="200" mass="22624">MNKKLLLLLLSGALFLSACNDEESNNNSDKETTSEATEDTNSESEESNEETNNEEKVFDIGETIDLESYEWEVPYQVTVKSVDVTREYNGEDINDYIINAHEADNFFVAKTVIKNTSDEPMIPGEYVVPTLGRNMNGNGEDFVFELSEEQLSKELASGEEIELDFVFLENLESVEDPDGNLFLHFEGYTDNQKSYVVPTK</sequence>
<evidence type="ECO:0000256" key="2">
    <source>
        <dbReference type="SAM" id="SignalP"/>
    </source>
</evidence>
<keyword evidence="2" id="KW-0732">Signal</keyword>
<proteinExistence type="predicted"/>
<dbReference type="AlphaFoldDB" id="A0A6V7R9B6"/>
<dbReference type="PROSITE" id="PS51257">
    <property type="entry name" value="PROKAR_LIPOPROTEIN"/>
    <property type="match status" value="1"/>
</dbReference>
<accession>A0A6V7R9B6</accession>
<keyword evidence="4" id="KW-1185">Reference proteome</keyword>
<comment type="caution">
    <text evidence="3">The sequence shown here is derived from an EMBL/GenBank/DDBJ whole genome shotgun (WGS) entry which is preliminary data.</text>
</comment>
<feature type="compositionally biased region" description="Acidic residues" evidence="1">
    <location>
        <begin position="36"/>
        <end position="52"/>
    </location>
</feature>
<dbReference type="Proteomes" id="UP000521032">
    <property type="component" value="Unassembled WGS sequence"/>
</dbReference>
<evidence type="ECO:0008006" key="5">
    <source>
        <dbReference type="Google" id="ProtNLM"/>
    </source>
</evidence>